<dbReference type="VEuPathDB" id="FungiDB:DFL_006640"/>
<evidence type="ECO:0000256" key="11">
    <source>
        <dbReference type="ARBA" id="ARBA00038933"/>
    </source>
</evidence>
<evidence type="ECO:0000256" key="1">
    <source>
        <dbReference type="ARBA" id="ARBA00004613"/>
    </source>
</evidence>
<comment type="similarity">
    <text evidence="2 14">Belongs to the glycosyl hydrolase 28 family.</text>
</comment>
<evidence type="ECO:0000256" key="9">
    <source>
        <dbReference type="ARBA" id="ARBA00023295"/>
    </source>
</evidence>
<evidence type="ECO:0000256" key="16">
    <source>
        <dbReference type="SAM" id="SignalP"/>
    </source>
</evidence>
<evidence type="ECO:0000256" key="5">
    <source>
        <dbReference type="ARBA" id="ARBA00022737"/>
    </source>
</evidence>
<keyword evidence="7" id="KW-1015">Disulfide bond</keyword>
<evidence type="ECO:0000256" key="12">
    <source>
        <dbReference type="ARBA" id="ARBA00048766"/>
    </source>
</evidence>
<keyword evidence="6 14" id="KW-0378">Hydrolase</keyword>
<gene>
    <name evidence="17" type="ORF">DFL_006640</name>
</gene>
<sequence>MFSKLLLPVITVLATLSSITEATGRTHNGHTTAPRPTIKPYPYTTGKQFPASPRRTRHCFVDALGNGKDDSDNILAAARKCNDGGTIALMDDLYIIGKALDLTFLKHVDFDIQGTLKFVPDVAYWEANSFKFTFQGANTMILFGGEDINIFGSGKGTIDGSGQTWWDGYAKNSSIYRPMMVGVSGMKGGTWSGLRMINPPNWFNWITDSNDIIYDNIRLDVFSVNSNSPKNTDGWDTYRTDNVIVQNSIVNNTDDCFSWKPNSTNIVVQNNQCTGSHGMSIGSLGQYDGVYDLVENVLIYNTTMKNVGSAARIKVYPDINPNVPNNGMSGGGLGMVNNITYDGMHINSADWAIEVTQCYGQSNRTICTEYPSKLAIQDIWFKNFDGVASKKYDPKVATLVCSSPNVCQCIHTDNINVKPPSGKPAQHVCANLYRGFLKTLNCVDS</sequence>
<evidence type="ECO:0000256" key="6">
    <source>
        <dbReference type="ARBA" id="ARBA00022801"/>
    </source>
</evidence>
<keyword evidence="9 14" id="KW-0326">Glycosidase</keyword>
<dbReference type="GeneID" id="93588951"/>
<evidence type="ECO:0000256" key="3">
    <source>
        <dbReference type="ARBA" id="ARBA00022525"/>
    </source>
</evidence>
<evidence type="ECO:0000256" key="10">
    <source>
        <dbReference type="ARBA" id="ARBA00023316"/>
    </source>
</evidence>
<organism evidence="17 18">
    <name type="scientific">Arthrobotrys flagrans</name>
    <name type="common">Nematode-trapping fungus</name>
    <name type="synonym">Trichothecium flagrans</name>
    <dbReference type="NCBI Taxonomy" id="97331"/>
    <lineage>
        <taxon>Eukaryota</taxon>
        <taxon>Fungi</taxon>
        <taxon>Dikarya</taxon>
        <taxon>Ascomycota</taxon>
        <taxon>Pezizomycotina</taxon>
        <taxon>Orbiliomycetes</taxon>
        <taxon>Orbiliales</taxon>
        <taxon>Orbiliaceae</taxon>
        <taxon>Arthrobotrys</taxon>
    </lineage>
</organism>
<evidence type="ECO:0000313" key="18">
    <source>
        <dbReference type="Proteomes" id="UP000283090"/>
    </source>
</evidence>
<feature type="signal peptide" evidence="16">
    <location>
        <begin position="1"/>
        <end position="22"/>
    </location>
</feature>
<feature type="region of interest" description="Disordered" evidence="15">
    <location>
        <begin position="24"/>
        <end position="43"/>
    </location>
</feature>
<dbReference type="Proteomes" id="UP000283090">
    <property type="component" value="Unassembled WGS sequence"/>
</dbReference>
<dbReference type="PANTHER" id="PTHR31736:SF14">
    <property type="entry name" value="EXOPOLYGALACTURONASE X-1-RELATED"/>
    <property type="match status" value="1"/>
</dbReference>
<evidence type="ECO:0000256" key="14">
    <source>
        <dbReference type="RuleBase" id="RU361169"/>
    </source>
</evidence>
<evidence type="ECO:0000256" key="15">
    <source>
        <dbReference type="SAM" id="MobiDB-lite"/>
    </source>
</evidence>
<dbReference type="GO" id="GO:0004650">
    <property type="term" value="F:polygalacturonase activity"/>
    <property type="evidence" value="ECO:0007669"/>
    <property type="project" value="InterPro"/>
</dbReference>
<name>A0A436ZTD3_ARTFL</name>
<dbReference type="GO" id="GO:0047911">
    <property type="term" value="F:galacturan 1,4-alpha-galacturonidase activity"/>
    <property type="evidence" value="ECO:0007669"/>
    <property type="project" value="UniProtKB-EC"/>
</dbReference>
<comment type="catalytic activity">
    <reaction evidence="12">
        <text>[(1-&gt;4)-alpha-D-galacturonosyl](n) + H2O = alpha-D-galacturonate + [(1-&gt;4)-alpha-D-galacturonosyl](n-1)</text>
        <dbReference type="Rhea" id="RHEA:14117"/>
        <dbReference type="Rhea" id="RHEA-COMP:14570"/>
        <dbReference type="Rhea" id="RHEA-COMP:14572"/>
        <dbReference type="ChEBI" id="CHEBI:15377"/>
        <dbReference type="ChEBI" id="CHEBI:58658"/>
        <dbReference type="ChEBI" id="CHEBI:140523"/>
        <dbReference type="EC" id="3.2.1.67"/>
    </reaction>
</comment>
<dbReference type="InterPro" id="IPR012334">
    <property type="entry name" value="Pectin_lyas_fold"/>
</dbReference>
<evidence type="ECO:0000256" key="4">
    <source>
        <dbReference type="ARBA" id="ARBA00022729"/>
    </source>
</evidence>
<protein>
    <recommendedName>
        <fullName evidence="11">galacturonan 1,4-alpha-galacturonidase</fullName>
        <ecNumber evidence="11">3.2.1.67</ecNumber>
    </recommendedName>
</protein>
<dbReference type="InterPro" id="IPR011050">
    <property type="entry name" value="Pectin_lyase_fold/virulence"/>
</dbReference>
<dbReference type="GO" id="GO:0005576">
    <property type="term" value="C:extracellular region"/>
    <property type="evidence" value="ECO:0007669"/>
    <property type="project" value="UniProtKB-SubCell"/>
</dbReference>
<evidence type="ECO:0000256" key="7">
    <source>
        <dbReference type="ARBA" id="ARBA00023157"/>
    </source>
</evidence>
<keyword evidence="3" id="KW-0964">Secreted</keyword>
<dbReference type="PROSITE" id="PS00502">
    <property type="entry name" value="POLYGALACTURONASE"/>
    <property type="match status" value="1"/>
</dbReference>
<feature type="chain" id="PRO_5019526971" description="galacturonan 1,4-alpha-galacturonidase" evidence="16">
    <location>
        <begin position="23"/>
        <end position="445"/>
    </location>
</feature>
<proteinExistence type="inferred from homology"/>
<dbReference type="STRING" id="97331.A0A436ZTD3"/>
<dbReference type="EC" id="3.2.1.67" evidence="11"/>
<evidence type="ECO:0000313" key="17">
    <source>
        <dbReference type="EMBL" id="RVD82207.1"/>
    </source>
</evidence>
<feature type="active site" evidence="13">
    <location>
        <position position="277"/>
    </location>
</feature>
<dbReference type="Gene3D" id="2.160.20.10">
    <property type="entry name" value="Single-stranded right-handed beta-helix, Pectin lyase-like"/>
    <property type="match status" value="1"/>
</dbReference>
<evidence type="ECO:0000256" key="13">
    <source>
        <dbReference type="PROSITE-ProRule" id="PRU10052"/>
    </source>
</evidence>
<accession>A0A436ZTD3</accession>
<keyword evidence="8" id="KW-0325">Glycoprotein</keyword>
<dbReference type="OrthoDB" id="187139at2759"/>
<dbReference type="RefSeq" id="XP_067487751.1">
    <property type="nucleotide sequence ID" value="XM_067636101.1"/>
</dbReference>
<keyword evidence="18" id="KW-1185">Reference proteome</keyword>
<comment type="caution">
    <text evidence="17">The sequence shown here is derived from an EMBL/GenBank/DDBJ whole genome shotgun (WGS) entry which is preliminary data.</text>
</comment>
<dbReference type="AlphaFoldDB" id="A0A436ZTD3"/>
<dbReference type="EMBL" id="SAEB01000009">
    <property type="protein sequence ID" value="RVD82207.1"/>
    <property type="molecule type" value="Genomic_DNA"/>
</dbReference>
<keyword evidence="10" id="KW-0961">Cell wall biogenesis/degradation</keyword>
<keyword evidence="5" id="KW-0677">Repeat</keyword>
<keyword evidence="4 16" id="KW-0732">Signal</keyword>
<evidence type="ECO:0000256" key="8">
    <source>
        <dbReference type="ARBA" id="ARBA00023180"/>
    </source>
</evidence>
<dbReference type="SUPFAM" id="SSF51126">
    <property type="entry name" value="Pectin lyase-like"/>
    <property type="match status" value="1"/>
</dbReference>
<dbReference type="Pfam" id="PF00295">
    <property type="entry name" value="Glyco_hydro_28"/>
    <property type="match status" value="1"/>
</dbReference>
<reference evidence="17 18" key="1">
    <citation type="submission" date="2019-01" db="EMBL/GenBank/DDBJ databases">
        <title>Intercellular communication is required for trap formation in the nematode-trapping fungus Duddingtonia flagrans.</title>
        <authorList>
            <person name="Youssar L."/>
            <person name="Wernet V."/>
            <person name="Hensel N."/>
            <person name="Hildebrandt H.-G."/>
            <person name="Fischer R."/>
        </authorList>
    </citation>
    <scope>NUCLEOTIDE SEQUENCE [LARGE SCALE GENOMIC DNA]</scope>
    <source>
        <strain evidence="17 18">CBS H-5679</strain>
    </source>
</reference>
<dbReference type="InterPro" id="IPR000743">
    <property type="entry name" value="Glyco_hydro_28"/>
</dbReference>
<comment type="subcellular location">
    <subcellularLocation>
        <location evidence="1">Secreted</location>
    </subcellularLocation>
</comment>
<dbReference type="PANTHER" id="PTHR31736">
    <property type="match status" value="1"/>
</dbReference>
<evidence type="ECO:0000256" key="2">
    <source>
        <dbReference type="ARBA" id="ARBA00008834"/>
    </source>
</evidence>
<dbReference type="GO" id="GO:0071555">
    <property type="term" value="P:cell wall organization"/>
    <property type="evidence" value="ECO:0007669"/>
    <property type="project" value="UniProtKB-KW"/>
</dbReference>
<dbReference type="GO" id="GO:0005975">
    <property type="term" value="P:carbohydrate metabolic process"/>
    <property type="evidence" value="ECO:0007669"/>
    <property type="project" value="InterPro"/>
</dbReference>